<keyword evidence="5" id="KW-0479">Metal-binding</keyword>
<keyword evidence="8" id="KW-0863">Zinc-finger</keyword>
<keyword evidence="9 14" id="KW-0378">Hydrolase</keyword>
<reference evidence="17 18" key="1">
    <citation type="submission" date="2023-11" db="EMBL/GenBank/DDBJ databases">
        <title>Dfirmibasis_genome.</title>
        <authorList>
            <person name="Edelbroek B."/>
            <person name="Kjellin J."/>
            <person name="Jerlstrom-Hultqvist J."/>
            <person name="Soderbom F."/>
        </authorList>
    </citation>
    <scope>NUCLEOTIDE SEQUENCE [LARGE SCALE GENOMIC DNA]</scope>
    <source>
        <strain evidence="17 18">TNS-C-14</strain>
    </source>
</reference>
<dbReference type="Pfam" id="PF18826">
    <property type="entry name" value="bVLRF1"/>
    <property type="match status" value="1"/>
</dbReference>
<evidence type="ECO:0000256" key="10">
    <source>
        <dbReference type="ARBA" id="ARBA00022833"/>
    </source>
</evidence>
<evidence type="ECO:0000256" key="4">
    <source>
        <dbReference type="ARBA" id="ARBA00022722"/>
    </source>
</evidence>
<evidence type="ECO:0000256" key="7">
    <source>
        <dbReference type="ARBA" id="ARBA00022759"/>
    </source>
</evidence>
<feature type="region of interest" description="Disordered" evidence="15">
    <location>
        <begin position="338"/>
        <end position="363"/>
    </location>
</feature>
<feature type="region of interest" description="Disordered" evidence="15">
    <location>
        <begin position="662"/>
        <end position="708"/>
    </location>
</feature>
<sequence>MKRVPIFKLSTSTLFQQDHKLEILTHGLTSTPTIVSSNNNIISPNGGGDNVVTTTTTTTTSTTTSSLQLPLISSLSISPPTTPNRVNNNNNSNNNINFSETLLSSSPGGSLTFDHFCNTCLLRFTDKEIRNVHYRSGLHRYNLNLRLSHLQPVTEEDYNILIENVKKSSSEDSSDSSSSEKENDDNQNDSDSDSNYVSTSSDESSDEEYLLKKSKLSENHDIYDEEYYYKTQGYQFYDSSVEMNDPKLKIIQKDLKLQLSVWKCLLGPTTMFKQLSLLSEGSDQQKQLLTTIIGNFKQYVQSKDLKWIVLLCSGGRFAGAVYSGGKCIDHKTFHRYTMRKKQGGSQSKKDSESGNKKSAGAGIRRYNEKRLKEEVAQLLTNWKDENHFKQCSHIFVFAPKGNTRDILFPPGSFLSPEDDRIRTIPFPIIRPTFSEAQRVSTWISSVDIELFDEEKLELERKEQERKLKERQDKFDHDQRQKEKEKRRKEFELQQQQSVENDDDDDDQLSYENNQLFLAIKDKDFEKVKYLLEKDETFEIPIPNEEKKQLFINSPIFIAVENGDVKMTSYLLKQLSNDDINQLNPRWDYITPLHKAAIDGNCDMIELLLNNGADPTLPGGLRSDVPYDCSSNQKTRDTFREWAGDHFTTSKWDFSKAHIVPLTKEMKQEKEDKKKQKRKQQREKEKIKKQNEKEQQQQHKLDDSQKQQKLEDLNLVEQLERSRLSKESQLSDREKRALAAERRYGSTSSLVCENCKNSIIGTPFERLTFKYCSTQCVLSHKKSLGK</sequence>
<gene>
    <name evidence="17" type="ORF">RB653_007136</name>
</gene>
<dbReference type="Pfam" id="PF12796">
    <property type="entry name" value="Ank_2"/>
    <property type="match status" value="1"/>
</dbReference>
<evidence type="ECO:0000259" key="16">
    <source>
        <dbReference type="PROSITE" id="PS52044"/>
    </source>
</evidence>
<dbReference type="PANTHER" id="PTHR16036">
    <property type="entry name" value="ANKYRIN REPEAT AND ZINC FINGER DOMAIN-CONTAINING PROTEIN 1"/>
    <property type="match status" value="1"/>
</dbReference>
<dbReference type="PROSITE" id="PS50088">
    <property type="entry name" value="ANK_REPEAT"/>
    <property type="match status" value="1"/>
</dbReference>
<dbReference type="InterPro" id="IPR047139">
    <property type="entry name" value="ANKZ1/VMS1"/>
</dbReference>
<feature type="region of interest" description="Disordered" evidence="15">
    <location>
        <begin position="467"/>
        <end position="507"/>
    </location>
</feature>
<evidence type="ECO:0000256" key="2">
    <source>
        <dbReference type="ARBA" id="ARBA00009262"/>
    </source>
</evidence>
<dbReference type="SUPFAM" id="SSF48403">
    <property type="entry name" value="Ankyrin repeat"/>
    <property type="match status" value="1"/>
</dbReference>
<dbReference type="PROSITE" id="PS50297">
    <property type="entry name" value="ANK_REP_REGION"/>
    <property type="match status" value="1"/>
</dbReference>
<keyword evidence="18" id="KW-1185">Reference proteome</keyword>
<dbReference type="InterPro" id="IPR041175">
    <property type="entry name" value="VLRF1/Vms1"/>
</dbReference>
<dbReference type="InterPro" id="IPR013087">
    <property type="entry name" value="Znf_C2H2_type"/>
</dbReference>
<dbReference type="GO" id="GO:0036503">
    <property type="term" value="P:ERAD pathway"/>
    <property type="evidence" value="ECO:0007669"/>
    <property type="project" value="TreeGrafter"/>
</dbReference>
<evidence type="ECO:0000256" key="12">
    <source>
        <dbReference type="ARBA" id="ARBA00023054"/>
    </source>
</evidence>
<evidence type="ECO:0000256" key="14">
    <source>
        <dbReference type="PROSITE-ProRule" id="PRU01389"/>
    </source>
</evidence>
<dbReference type="InterPro" id="IPR041540">
    <property type="entry name" value="VATC"/>
</dbReference>
<evidence type="ECO:0000256" key="3">
    <source>
        <dbReference type="ARBA" id="ARBA00022490"/>
    </source>
</evidence>
<dbReference type="GO" id="GO:0005737">
    <property type="term" value="C:cytoplasm"/>
    <property type="evidence" value="ECO:0007669"/>
    <property type="project" value="UniProtKB-SubCell"/>
</dbReference>
<evidence type="ECO:0000256" key="11">
    <source>
        <dbReference type="ARBA" id="ARBA00023043"/>
    </source>
</evidence>
<dbReference type="EMBL" id="JAVFKY010000005">
    <property type="protein sequence ID" value="KAK5576000.1"/>
    <property type="molecule type" value="Genomic_DNA"/>
</dbReference>
<comment type="similarity">
    <text evidence="2 14">Belongs to the ANKZF1/VMS1 family.</text>
</comment>
<feature type="repeat" description="ANK" evidence="13">
    <location>
        <begin position="587"/>
        <end position="619"/>
    </location>
</feature>
<keyword evidence="6" id="KW-0677">Repeat</keyword>
<dbReference type="InterPro" id="IPR036770">
    <property type="entry name" value="Ankyrin_rpt-contain_sf"/>
</dbReference>
<dbReference type="SMART" id="SM00248">
    <property type="entry name" value="ANK"/>
    <property type="match status" value="3"/>
</dbReference>
<evidence type="ECO:0000313" key="17">
    <source>
        <dbReference type="EMBL" id="KAK5576000.1"/>
    </source>
</evidence>
<dbReference type="GO" id="GO:0016787">
    <property type="term" value="F:hydrolase activity"/>
    <property type="evidence" value="ECO:0007669"/>
    <property type="project" value="UniProtKB-KW"/>
</dbReference>
<dbReference type="GO" id="GO:0004519">
    <property type="term" value="F:endonuclease activity"/>
    <property type="evidence" value="ECO:0007669"/>
    <property type="project" value="UniProtKB-KW"/>
</dbReference>
<dbReference type="Proteomes" id="UP001344447">
    <property type="component" value="Unassembled WGS sequence"/>
</dbReference>
<protein>
    <recommendedName>
        <fullName evidence="16">VLRF1 domain-containing protein</fullName>
    </recommendedName>
</protein>
<organism evidence="17 18">
    <name type="scientific">Dictyostelium firmibasis</name>
    <dbReference type="NCBI Taxonomy" id="79012"/>
    <lineage>
        <taxon>Eukaryota</taxon>
        <taxon>Amoebozoa</taxon>
        <taxon>Evosea</taxon>
        <taxon>Eumycetozoa</taxon>
        <taxon>Dictyostelia</taxon>
        <taxon>Dictyosteliales</taxon>
        <taxon>Dictyosteliaceae</taxon>
        <taxon>Dictyostelium</taxon>
    </lineage>
</organism>
<feature type="domain" description="VLRF1" evidence="16">
    <location>
        <begin position="303"/>
        <end position="446"/>
    </location>
</feature>
<feature type="region of interest" description="Disordered" evidence="15">
    <location>
        <begin position="166"/>
        <end position="210"/>
    </location>
</feature>
<evidence type="ECO:0000256" key="13">
    <source>
        <dbReference type="PROSITE-ProRule" id="PRU00023"/>
    </source>
</evidence>
<dbReference type="Pfam" id="PF18716">
    <property type="entry name" value="VATC"/>
    <property type="match status" value="1"/>
</dbReference>
<dbReference type="PROSITE" id="PS52044">
    <property type="entry name" value="VLRF1"/>
    <property type="match status" value="1"/>
</dbReference>
<keyword evidence="7 14" id="KW-0255">Endonuclease</keyword>
<dbReference type="PANTHER" id="PTHR16036:SF2">
    <property type="entry name" value="TRNA ENDONUCLEASE ANKZF1"/>
    <property type="match status" value="1"/>
</dbReference>
<evidence type="ECO:0000256" key="9">
    <source>
        <dbReference type="ARBA" id="ARBA00022801"/>
    </source>
</evidence>
<keyword evidence="11 13" id="KW-0040">ANK repeat</keyword>
<name>A0AAN7U0Q1_9MYCE</name>
<dbReference type="GO" id="GO:0008270">
    <property type="term" value="F:zinc ion binding"/>
    <property type="evidence" value="ECO:0007669"/>
    <property type="project" value="UniProtKB-KW"/>
</dbReference>
<feature type="compositionally biased region" description="Basic and acidic residues" evidence="15">
    <location>
        <begin position="663"/>
        <end position="673"/>
    </location>
</feature>
<keyword evidence="3 14" id="KW-0963">Cytoplasm</keyword>
<keyword evidence="4 14" id="KW-0540">Nuclease</keyword>
<dbReference type="AlphaFoldDB" id="A0AAN7U0Q1"/>
<evidence type="ECO:0000256" key="1">
    <source>
        <dbReference type="ARBA" id="ARBA00004496"/>
    </source>
</evidence>
<evidence type="ECO:0000256" key="15">
    <source>
        <dbReference type="SAM" id="MobiDB-lite"/>
    </source>
</evidence>
<comment type="domain">
    <text evidence="14">The VLRF1 domain mediates binding to the 60S ribosomal subunit.</text>
</comment>
<keyword evidence="12" id="KW-0175">Coiled coil</keyword>
<evidence type="ECO:0000313" key="18">
    <source>
        <dbReference type="Proteomes" id="UP001344447"/>
    </source>
</evidence>
<proteinExistence type="inferred from homology"/>
<evidence type="ECO:0000256" key="5">
    <source>
        <dbReference type="ARBA" id="ARBA00022723"/>
    </source>
</evidence>
<feature type="compositionally biased region" description="Acidic residues" evidence="15">
    <location>
        <begin position="182"/>
        <end position="192"/>
    </location>
</feature>
<comment type="caution">
    <text evidence="17">The sequence shown here is derived from an EMBL/GenBank/DDBJ whole genome shotgun (WGS) entry which is preliminary data.</text>
</comment>
<dbReference type="Gene3D" id="1.25.40.20">
    <property type="entry name" value="Ankyrin repeat-containing domain"/>
    <property type="match status" value="1"/>
</dbReference>
<keyword evidence="10" id="KW-0862">Zinc</keyword>
<feature type="active site" evidence="14">
    <location>
        <position position="346"/>
    </location>
</feature>
<accession>A0AAN7U0Q1</accession>
<dbReference type="InterPro" id="IPR002110">
    <property type="entry name" value="Ankyrin_rpt"/>
</dbReference>
<comment type="subcellular location">
    <subcellularLocation>
        <location evidence="1">Cytoplasm</location>
    </subcellularLocation>
</comment>
<feature type="compositionally biased region" description="Basic and acidic residues" evidence="15">
    <location>
        <begin position="467"/>
        <end position="491"/>
    </location>
</feature>
<dbReference type="PROSITE" id="PS00028">
    <property type="entry name" value="ZINC_FINGER_C2H2_1"/>
    <property type="match status" value="1"/>
</dbReference>
<evidence type="ECO:0000256" key="6">
    <source>
        <dbReference type="ARBA" id="ARBA00022737"/>
    </source>
</evidence>
<feature type="compositionally biased region" description="Basic and acidic residues" evidence="15">
    <location>
        <begin position="681"/>
        <end position="708"/>
    </location>
</feature>
<evidence type="ECO:0000256" key="8">
    <source>
        <dbReference type="ARBA" id="ARBA00022771"/>
    </source>
</evidence>
<feature type="compositionally biased region" description="Low complexity" evidence="15">
    <location>
        <begin position="193"/>
        <end position="202"/>
    </location>
</feature>